<gene>
    <name evidence="13" type="ORF">LR394_03880</name>
</gene>
<accession>A0A9X1NAB8</accession>
<evidence type="ECO:0000256" key="5">
    <source>
        <dbReference type="ARBA" id="ARBA00022679"/>
    </source>
</evidence>
<dbReference type="PANTHER" id="PTHR17490:SF16">
    <property type="entry name" value="THREONYLCARBAMOYL-AMP SYNTHASE"/>
    <property type="match status" value="1"/>
</dbReference>
<comment type="catalytic activity">
    <reaction evidence="11">
        <text>L-threonine + hydrogencarbonate + ATP = L-threonylcarbamoyladenylate + diphosphate + H2O</text>
        <dbReference type="Rhea" id="RHEA:36407"/>
        <dbReference type="ChEBI" id="CHEBI:15377"/>
        <dbReference type="ChEBI" id="CHEBI:17544"/>
        <dbReference type="ChEBI" id="CHEBI:30616"/>
        <dbReference type="ChEBI" id="CHEBI:33019"/>
        <dbReference type="ChEBI" id="CHEBI:57926"/>
        <dbReference type="ChEBI" id="CHEBI:73682"/>
        <dbReference type="EC" id="2.7.7.87"/>
    </reaction>
</comment>
<dbReference type="EC" id="2.7.7.87" evidence="3"/>
<evidence type="ECO:0000256" key="10">
    <source>
        <dbReference type="ARBA" id="ARBA00029774"/>
    </source>
</evidence>
<evidence type="ECO:0000256" key="11">
    <source>
        <dbReference type="ARBA" id="ARBA00048366"/>
    </source>
</evidence>
<evidence type="ECO:0000256" key="2">
    <source>
        <dbReference type="ARBA" id="ARBA00007663"/>
    </source>
</evidence>
<dbReference type="RefSeq" id="WP_231438949.1">
    <property type="nucleotide sequence ID" value="NZ_JAJOMB010000002.1"/>
</dbReference>
<keyword evidence="6" id="KW-0819">tRNA processing</keyword>
<dbReference type="AlphaFoldDB" id="A0A9X1NAB8"/>
<evidence type="ECO:0000256" key="7">
    <source>
        <dbReference type="ARBA" id="ARBA00022695"/>
    </source>
</evidence>
<comment type="caution">
    <text evidence="13">The sequence shown here is derived from an EMBL/GenBank/DDBJ whole genome shotgun (WGS) entry which is preliminary data.</text>
</comment>
<protein>
    <recommendedName>
        <fullName evidence="10">L-threonylcarbamoyladenylate synthase</fullName>
        <ecNumber evidence="3">2.7.7.87</ecNumber>
    </recommendedName>
    <alternativeName>
        <fullName evidence="10">L-threonylcarbamoyladenylate synthase</fullName>
    </alternativeName>
</protein>
<dbReference type="GO" id="GO:0003725">
    <property type="term" value="F:double-stranded RNA binding"/>
    <property type="evidence" value="ECO:0007669"/>
    <property type="project" value="InterPro"/>
</dbReference>
<dbReference type="InterPro" id="IPR050156">
    <property type="entry name" value="TC-AMP_synthase_SUA5"/>
</dbReference>
<evidence type="ECO:0000259" key="12">
    <source>
        <dbReference type="PROSITE" id="PS51163"/>
    </source>
</evidence>
<evidence type="ECO:0000256" key="9">
    <source>
        <dbReference type="ARBA" id="ARBA00022840"/>
    </source>
</evidence>
<dbReference type="GO" id="GO:0061710">
    <property type="term" value="F:L-threonylcarbamoyladenylate synthase"/>
    <property type="evidence" value="ECO:0007669"/>
    <property type="project" value="UniProtKB-EC"/>
</dbReference>
<dbReference type="GO" id="GO:0005737">
    <property type="term" value="C:cytoplasm"/>
    <property type="evidence" value="ECO:0007669"/>
    <property type="project" value="UniProtKB-SubCell"/>
</dbReference>
<keyword evidence="4" id="KW-0963">Cytoplasm</keyword>
<dbReference type="GO" id="GO:0005524">
    <property type="term" value="F:ATP binding"/>
    <property type="evidence" value="ECO:0007669"/>
    <property type="project" value="UniProtKB-KW"/>
</dbReference>
<dbReference type="Pfam" id="PF01300">
    <property type="entry name" value="Sua5_yciO_yrdC"/>
    <property type="match status" value="1"/>
</dbReference>
<name>A0A9X1NAB8_9ACTN</name>
<evidence type="ECO:0000313" key="14">
    <source>
        <dbReference type="Proteomes" id="UP001138997"/>
    </source>
</evidence>
<proteinExistence type="inferred from homology"/>
<evidence type="ECO:0000256" key="3">
    <source>
        <dbReference type="ARBA" id="ARBA00012584"/>
    </source>
</evidence>
<evidence type="ECO:0000256" key="1">
    <source>
        <dbReference type="ARBA" id="ARBA00004496"/>
    </source>
</evidence>
<dbReference type="EMBL" id="JAJOMB010000002">
    <property type="protein sequence ID" value="MCD5310020.1"/>
    <property type="molecule type" value="Genomic_DNA"/>
</dbReference>
<evidence type="ECO:0000256" key="8">
    <source>
        <dbReference type="ARBA" id="ARBA00022741"/>
    </source>
</evidence>
<keyword evidence="9" id="KW-0067">ATP-binding</keyword>
<dbReference type="InterPro" id="IPR017945">
    <property type="entry name" value="DHBP_synth_RibB-like_a/b_dom"/>
</dbReference>
<dbReference type="GO" id="GO:0008033">
    <property type="term" value="P:tRNA processing"/>
    <property type="evidence" value="ECO:0007669"/>
    <property type="project" value="UniProtKB-KW"/>
</dbReference>
<dbReference type="Proteomes" id="UP001138997">
    <property type="component" value="Unassembled WGS sequence"/>
</dbReference>
<dbReference type="PANTHER" id="PTHR17490">
    <property type="entry name" value="SUA5"/>
    <property type="match status" value="1"/>
</dbReference>
<keyword evidence="14" id="KW-1185">Reference proteome</keyword>
<keyword evidence="8" id="KW-0547">Nucleotide-binding</keyword>
<evidence type="ECO:0000256" key="4">
    <source>
        <dbReference type="ARBA" id="ARBA00022490"/>
    </source>
</evidence>
<reference evidence="13" key="1">
    <citation type="submission" date="2021-11" db="EMBL/GenBank/DDBJ databases">
        <title>Streptomyces corallinus and Kineosporia corallina sp. nov., two new coral-derived marine actinobacteria.</title>
        <authorList>
            <person name="Buangrab K."/>
            <person name="Sutthacheep M."/>
            <person name="Yeemin T."/>
            <person name="Harunari E."/>
            <person name="Igarashi Y."/>
            <person name="Sripreechasak P."/>
            <person name="Kanchanasin P."/>
            <person name="Tanasupawat S."/>
            <person name="Phongsopitanun W."/>
        </authorList>
    </citation>
    <scope>NUCLEOTIDE SEQUENCE</scope>
    <source>
        <strain evidence="13">JCM 31032</strain>
    </source>
</reference>
<evidence type="ECO:0000313" key="13">
    <source>
        <dbReference type="EMBL" id="MCD5310020.1"/>
    </source>
</evidence>
<dbReference type="NCBIfam" id="TIGR00057">
    <property type="entry name" value="L-threonylcarbamoyladenylate synthase"/>
    <property type="match status" value="1"/>
</dbReference>
<comment type="similarity">
    <text evidence="2">Belongs to the SUA5 family.</text>
</comment>
<dbReference type="PROSITE" id="PS51163">
    <property type="entry name" value="YRDC"/>
    <property type="match status" value="1"/>
</dbReference>
<dbReference type="InterPro" id="IPR006070">
    <property type="entry name" value="Sua5-like_dom"/>
</dbReference>
<evidence type="ECO:0000256" key="6">
    <source>
        <dbReference type="ARBA" id="ARBA00022694"/>
    </source>
</evidence>
<dbReference type="Gene3D" id="3.90.870.10">
    <property type="entry name" value="DHBP synthase"/>
    <property type="match status" value="1"/>
</dbReference>
<comment type="subcellular location">
    <subcellularLocation>
        <location evidence="1">Cytoplasm</location>
    </subcellularLocation>
</comment>
<sequence>MSVRFDCALEVQRSRGITKAADGVAEGDLVVLPTDTVYGIGCDAFDAEAVSALLAAKGRGRAMPPPVLVPHVRTLDGIAAGITADIRALAEAFWPGALTIITRSMPTLRWDLGETNGTVALRMPLHPVALELLERTGPMAVSSANLTGRAAALTCQQAQDMLGDSVAVYLDGGPAELGVASTIIDCTSPVPRVLRQGAIELADLRSVVPATLGLDEVAPESEEPAQ</sequence>
<dbReference type="GO" id="GO:0006450">
    <property type="term" value="P:regulation of translational fidelity"/>
    <property type="evidence" value="ECO:0007669"/>
    <property type="project" value="TreeGrafter"/>
</dbReference>
<feature type="domain" description="YrdC-like" evidence="12">
    <location>
        <begin position="14"/>
        <end position="199"/>
    </location>
</feature>
<dbReference type="SUPFAM" id="SSF55821">
    <property type="entry name" value="YrdC/RibB"/>
    <property type="match status" value="1"/>
</dbReference>
<organism evidence="13 14">
    <name type="scientific">Kineosporia babensis</name>
    <dbReference type="NCBI Taxonomy" id="499548"/>
    <lineage>
        <taxon>Bacteria</taxon>
        <taxon>Bacillati</taxon>
        <taxon>Actinomycetota</taxon>
        <taxon>Actinomycetes</taxon>
        <taxon>Kineosporiales</taxon>
        <taxon>Kineosporiaceae</taxon>
        <taxon>Kineosporia</taxon>
    </lineage>
</organism>
<dbReference type="GO" id="GO:0000049">
    <property type="term" value="F:tRNA binding"/>
    <property type="evidence" value="ECO:0007669"/>
    <property type="project" value="TreeGrafter"/>
</dbReference>
<keyword evidence="5" id="KW-0808">Transferase</keyword>
<keyword evidence="7" id="KW-0548">Nucleotidyltransferase</keyword>